<proteinExistence type="predicted"/>
<name>A0AAD4M188_9AGAM</name>
<protein>
    <submittedName>
        <fullName evidence="2">Uncharacterized protein</fullName>
    </submittedName>
</protein>
<sequence length="57" mass="6502">MGAVVRHQLILVDFSSSFHLHTHDVAPSLYHLHLSIINLELACFILTSCILRRVSYL</sequence>
<reference evidence="2" key="1">
    <citation type="journal article" date="2022" name="New Phytol.">
        <title>Evolutionary transition to the ectomycorrhizal habit in the genomes of a hyperdiverse lineage of mushroom-forming fungi.</title>
        <authorList>
            <person name="Looney B."/>
            <person name="Miyauchi S."/>
            <person name="Morin E."/>
            <person name="Drula E."/>
            <person name="Courty P.E."/>
            <person name="Kohler A."/>
            <person name="Kuo A."/>
            <person name="LaButti K."/>
            <person name="Pangilinan J."/>
            <person name="Lipzen A."/>
            <person name="Riley R."/>
            <person name="Andreopoulos W."/>
            <person name="He G."/>
            <person name="Johnson J."/>
            <person name="Nolan M."/>
            <person name="Tritt A."/>
            <person name="Barry K.W."/>
            <person name="Grigoriev I.V."/>
            <person name="Nagy L.G."/>
            <person name="Hibbett D."/>
            <person name="Henrissat B."/>
            <person name="Matheny P.B."/>
            <person name="Labbe J."/>
            <person name="Martin F.M."/>
        </authorList>
    </citation>
    <scope>NUCLEOTIDE SEQUENCE</scope>
    <source>
        <strain evidence="2">BPL690</strain>
    </source>
</reference>
<evidence type="ECO:0000313" key="3">
    <source>
        <dbReference type="Proteomes" id="UP001203297"/>
    </source>
</evidence>
<keyword evidence="1" id="KW-0472">Membrane</keyword>
<dbReference type="Proteomes" id="UP001203297">
    <property type="component" value="Unassembled WGS sequence"/>
</dbReference>
<organism evidence="2 3">
    <name type="scientific">Multifurca ochricompacta</name>
    <dbReference type="NCBI Taxonomy" id="376703"/>
    <lineage>
        <taxon>Eukaryota</taxon>
        <taxon>Fungi</taxon>
        <taxon>Dikarya</taxon>
        <taxon>Basidiomycota</taxon>
        <taxon>Agaricomycotina</taxon>
        <taxon>Agaricomycetes</taxon>
        <taxon>Russulales</taxon>
        <taxon>Russulaceae</taxon>
        <taxon>Multifurca</taxon>
    </lineage>
</organism>
<evidence type="ECO:0000313" key="2">
    <source>
        <dbReference type="EMBL" id="KAI0298420.1"/>
    </source>
</evidence>
<keyword evidence="1" id="KW-0812">Transmembrane</keyword>
<accession>A0AAD4M188</accession>
<evidence type="ECO:0000256" key="1">
    <source>
        <dbReference type="SAM" id="Phobius"/>
    </source>
</evidence>
<comment type="caution">
    <text evidence="2">The sequence shown here is derived from an EMBL/GenBank/DDBJ whole genome shotgun (WGS) entry which is preliminary data.</text>
</comment>
<dbReference type="EMBL" id="WTXG01000029">
    <property type="protein sequence ID" value="KAI0298420.1"/>
    <property type="molecule type" value="Genomic_DNA"/>
</dbReference>
<keyword evidence="1" id="KW-1133">Transmembrane helix</keyword>
<keyword evidence="3" id="KW-1185">Reference proteome</keyword>
<gene>
    <name evidence="2" type="ORF">B0F90DRAFT_1734509</name>
</gene>
<feature type="transmembrane region" description="Helical" evidence="1">
    <location>
        <begin position="30"/>
        <end position="51"/>
    </location>
</feature>
<dbReference type="AlphaFoldDB" id="A0AAD4M188"/>